<protein>
    <submittedName>
        <fullName evidence="8">Multidrug efflux SMR transporter</fullName>
    </submittedName>
</protein>
<evidence type="ECO:0000256" key="1">
    <source>
        <dbReference type="ARBA" id="ARBA00004651"/>
    </source>
</evidence>
<evidence type="ECO:0000256" key="3">
    <source>
        <dbReference type="ARBA" id="ARBA00022692"/>
    </source>
</evidence>
<dbReference type="Proteomes" id="UP000776252">
    <property type="component" value="Unassembled WGS sequence"/>
</dbReference>
<gene>
    <name evidence="8" type="ORF">KPL37_18225</name>
</gene>
<dbReference type="InterPro" id="IPR045324">
    <property type="entry name" value="Small_multidrug_res"/>
</dbReference>
<dbReference type="RefSeq" id="WP_216151503.1">
    <property type="nucleotide sequence ID" value="NZ_JAHLDV010000081.1"/>
</dbReference>
<evidence type="ECO:0000256" key="6">
    <source>
        <dbReference type="RuleBase" id="RU003942"/>
    </source>
</evidence>
<evidence type="ECO:0000256" key="5">
    <source>
        <dbReference type="ARBA" id="ARBA00023136"/>
    </source>
</evidence>
<accession>A0ABS6BYE4</accession>
<dbReference type="PANTHER" id="PTHR30561">
    <property type="entry name" value="SMR FAMILY PROTON-DEPENDENT DRUG EFFLUX TRANSPORTER SUGE"/>
    <property type="match status" value="1"/>
</dbReference>
<feature type="transmembrane region" description="Helical" evidence="7">
    <location>
        <begin position="83"/>
        <end position="102"/>
    </location>
</feature>
<evidence type="ECO:0000256" key="7">
    <source>
        <dbReference type="SAM" id="Phobius"/>
    </source>
</evidence>
<name>A0ABS6BYE4_9CLOT</name>
<keyword evidence="9" id="KW-1185">Reference proteome</keyword>
<evidence type="ECO:0000313" key="8">
    <source>
        <dbReference type="EMBL" id="MBU3161637.1"/>
    </source>
</evidence>
<feature type="transmembrane region" description="Helical" evidence="7">
    <location>
        <begin position="5"/>
        <end position="22"/>
    </location>
</feature>
<organism evidence="8 9">
    <name type="scientific">Clostridium frigoris</name>
    <dbReference type="NCBI Taxonomy" id="205327"/>
    <lineage>
        <taxon>Bacteria</taxon>
        <taxon>Bacillati</taxon>
        <taxon>Bacillota</taxon>
        <taxon>Clostridia</taxon>
        <taxon>Eubacteriales</taxon>
        <taxon>Clostridiaceae</taxon>
        <taxon>Clostridium</taxon>
    </lineage>
</organism>
<feature type="transmembrane region" description="Helical" evidence="7">
    <location>
        <begin position="58"/>
        <end position="77"/>
    </location>
</feature>
<dbReference type="InterPro" id="IPR000390">
    <property type="entry name" value="Small_drug/metabolite_transptr"/>
</dbReference>
<comment type="subcellular location">
    <subcellularLocation>
        <location evidence="1 6">Cell membrane</location>
        <topology evidence="1 6">Multi-pass membrane protein</topology>
    </subcellularLocation>
</comment>
<evidence type="ECO:0000256" key="4">
    <source>
        <dbReference type="ARBA" id="ARBA00022989"/>
    </source>
</evidence>
<sequence length="112" mass="12312">MTRNWIFIIFAGIIEVLWAIGLKHSNSFISLIGVGGLICLSFLLLFEAIKEVPVATAYAVFTGIGTVGTVLVGMLYFNETFNWNKIFFIIVLLTGILGLKLVTPKSDKKGEN</sequence>
<dbReference type="Pfam" id="PF00893">
    <property type="entry name" value="Multi_Drug_Res"/>
    <property type="match status" value="1"/>
</dbReference>
<proteinExistence type="inferred from homology"/>
<comment type="similarity">
    <text evidence="6">Belongs to the drug/metabolite transporter (DMT) superfamily. Small multidrug resistance (SMR) (TC 2.A.7.1) family.</text>
</comment>
<reference evidence="8 9" key="1">
    <citation type="submission" date="2021-06" db="EMBL/GenBank/DDBJ databases">
        <title>Clostridia strains as spoilage organisms.</title>
        <authorList>
            <person name="Wambui J."/>
            <person name="Stephan R."/>
            <person name="Stevens M.J.A."/>
        </authorList>
    </citation>
    <scope>NUCLEOTIDE SEQUENCE [LARGE SCALE GENOMIC DNA]</scope>
    <source>
        <strain evidence="8 9">DSM 14204</strain>
    </source>
</reference>
<comment type="caution">
    <text evidence="8">The sequence shown here is derived from an EMBL/GenBank/DDBJ whole genome shotgun (WGS) entry which is preliminary data.</text>
</comment>
<dbReference type="PANTHER" id="PTHR30561:SF7">
    <property type="entry name" value="GUANIDINIUM EFFLUX SYSTEM SUBUNIT GDNC-RELATED"/>
    <property type="match status" value="1"/>
</dbReference>
<dbReference type="EMBL" id="JAHLDV010000081">
    <property type="protein sequence ID" value="MBU3161637.1"/>
    <property type="molecule type" value="Genomic_DNA"/>
</dbReference>
<evidence type="ECO:0000313" key="9">
    <source>
        <dbReference type="Proteomes" id="UP000776252"/>
    </source>
</evidence>
<keyword evidence="3 6" id="KW-0812">Transmembrane</keyword>
<evidence type="ECO:0000256" key="2">
    <source>
        <dbReference type="ARBA" id="ARBA00022475"/>
    </source>
</evidence>
<feature type="transmembrane region" description="Helical" evidence="7">
    <location>
        <begin position="28"/>
        <end position="46"/>
    </location>
</feature>
<keyword evidence="4 7" id="KW-1133">Transmembrane helix</keyword>
<keyword evidence="2" id="KW-1003">Cell membrane</keyword>
<keyword evidence="5 7" id="KW-0472">Membrane</keyword>